<name>X0UTJ8_9ZZZZ</name>
<feature type="non-terminal residue" evidence="1">
    <location>
        <position position="76"/>
    </location>
</feature>
<sequence length="76" mass="8757">MDIDVKRSPKEKTLSIPKKKTLLKSLTISNGNTSEKQSLKNLEKAARELDGNRDNYFYIETCTMLKHNESGEKEIR</sequence>
<evidence type="ECO:0000313" key="1">
    <source>
        <dbReference type="EMBL" id="GAF91790.1"/>
    </source>
</evidence>
<proteinExistence type="predicted"/>
<comment type="caution">
    <text evidence="1">The sequence shown here is derived from an EMBL/GenBank/DDBJ whole genome shotgun (WGS) entry which is preliminary data.</text>
</comment>
<protein>
    <submittedName>
        <fullName evidence="1">Uncharacterized protein</fullName>
    </submittedName>
</protein>
<accession>X0UTJ8</accession>
<gene>
    <name evidence="1" type="ORF">S01H1_19099</name>
</gene>
<organism evidence="1">
    <name type="scientific">marine sediment metagenome</name>
    <dbReference type="NCBI Taxonomy" id="412755"/>
    <lineage>
        <taxon>unclassified sequences</taxon>
        <taxon>metagenomes</taxon>
        <taxon>ecological metagenomes</taxon>
    </lineage>
</organism>
<reference evidence="1" key="1">
    <citation type="journal article" date="2014" name="Front. Microbiol.">
        <title>High frequency of phylogenetically diverse reductive dehalogenase-homologous genes in deep subseafloor sedimentary metagenomes.</title>
        <authorList>
            <person name="Kawai M."/>
            <person name="Futagami T."/>
            <person name="Toyoda A."/>
            <person name="Takaki Y."/>
            <person name="Nishi S."/>
            <person name="Hori S."/>
            <person name="Arai W."/>
            <person name="Tsubouchi T."/>
            <person name="Morono Y."/>
            <person name="Uchiyama I."/>
            <person name="Ito T."/>
            <person name="Fujiyama A."/>
            <person name="Inagaki F."/>
            <person name="Takami H."/>
        </authorList>
    </citation>
    <scope>NUCLEOTIDE SEQUENCE</scope>
    <source>
        <strain evidence="1">Expedition CK06-06</strain>
    </source>
</reference>
<dbReference type="EMBL" id="BARS01010281">
    <property type="protein sequence ID" value="GAF91790.1"/>
    <property type="molecule type" value="Genomic_DNA"/>
</dbReference>
<dbReference type="AlphaFoldDB" id="X0UTJ8"/>